<sequence length="73" mass="7748">MGSVHHHHVAGSSKTSEQMDLRIVPVAVFPPADRASLYEPVGGSVRLRCSGSKVCQVSLTGAEREWTVALSSS</sequence>
<reference evidence="1 2" key="1">
    <citation type="submission" date="2015-01" db="EMBL/GenBank/DDBJ databases">
        <title>Evolution of Trichinella species and genotypes.</title>
        <authorList>
            <person name="Korhonen P.K."/>
            <person name="Edoardo P."/>
            <person name="Giuseppe L.R."/>
            <person name="Gasser R.B."/>
        </authorList>
    </citation>
    <scope>NUCLEOTIDE SEQUENCE [LARGE SCALE GENOMIC DNA]</scope>
    <source>
        <strain evidence="1">ISS3</strain>
    </source>
</reference>
<dbReference type="EMBL" id="JYDH01000012">
    <property type="protein sequence ID" value="KRY40520.1"/>
    <property type="molecule type" value="Genomic_DNA"/>
</dbReference>
<evidence type="ECO:0000313" key="1">
    <source>
        <dbReference type="EMBL" id="KRY40520.1"/>
    </source>
</evidence>
<gene>
    <name evidence="1" type="ORF">T01_961</name>
</gene>
<name>A0A0V1BUG8_TRISP</name>
<keyword evidence="2" id="KW-1185">Reference proteome</keyword>
<comment type="caution">
    <text evidence="1">The sequence shown here is derived from an EMBL/GenBank/DDBJ whole genome shotgun (WGS) entry which is preliminary data.</text>
</comment>
<accession>A0A0V1BUG8</accession>
<dbReference type="InParanoid" id="A0A0V1BUG8"/>
<dbReference type="AlphaFoldDB" id="A0A0V1BUG8"/>
<proteinExistence type="predicted"/>
<dbReference type="OrthoDB" id="10495946at2759"/>
<dbReference type="Proteomes" id="UP000054776">
    <property type="component" value="Unassembled WGS sequence"/>
</dbReference>
<protein>
    <submittedName>
        <fullName evidence="1">Uncharacterized protein</fullName>
    </submittedName>
</protein>
<evidence type="ECO:0000313" key="2">
    <source>
        <dbReference type="Proteomes" id="UP000054776"/>
    </source>
</evidence>
<organism evidence="1 2">
    <name type="scientific">Trichinella spiralis</name>
    <name type="common">Trichina worm</name>
    <dbReference type="NCBI Taxonomy" id="6334"/>
    <lineage>
        <taxon>Eukaryota</taxon>
        <taxon>Metazoa</taxon>
        <taxon>Ecdysozoa</taxon>
        <taxon>Nematoda</taxon>
        <taxon>Enoplea</taxon>
        <taxon>Dorylaimia</taxon>
        <taxon>Trichinellida</taxon>
        <taxon>Trichinellidae</taxon>
        <taxon>Trichinella</taxon>
    </lineage>
</organism>